<dbReference type="GO" id="GO:0005886">
    <property type="term" value="C:plasma membrane"/>
    <property type="evidence" value="ECO:0007669"/>
    <property type="project" value="TreeGrafter"/>
</dbReference>
<dbReference type="Proteomes" id="UP001152320">
    <property type="component" value="Chromosome 21"/>
</dbReference>
<comment type="function">
    <text evidence="2">May mediate accelerated ATP-independent bidirectional transbilayer migration of phospholipids upon binding calcium ions that results in a loss of phospholipid asymmetry in the plasma membrane.</text>
</comment>
<dbReference type="PANTHER" id="PTHR23248">
    <property type="entry name" value="PHOSPHOLIPID SCRAMBLASE-RELATED"/>
    <property type="match status" value="1"/>
</dbReference>
<dbReference type="InterPro" id="IPR005552">
    <property type="entry name" value="Scramblase"/>
</dbReference>
<dbReference type="OrthoDB" id="444338at2759"/>
<accession>A0A9Q1BEY8</accession>
<comment type="caution">
    <text evidence="3">The sequence shown here is derived from an EMBL/GenBank/DDBJ whole genome shotgun (WGS) entry which is preliminary data.</text>
</comment>
<evidence type="ECO:0000256" key="2">
    <source>
        <dbReference type="RuleBase" id="RU363116"/>
    </source>
</evidence>
<protein>
    <recommendedName>
        <fullName evidence="2">Phospholipid scramblase</fullName>
    </recommendedName>
</protein>
<keyword evidence="2" id="KW-0106">Calcium</keyword>
<keyword evidence="4" id="KW-1185">Reference proteome</keyword>
<dbReference type="EMBL" id="JAIZAY010000021">
    <property type="protein sequence ID" value="KAJ8022157.1"/>
    <property type="molecule type" value="Genomic_DNA"/>
</dbReference>
<reference evidence="3" key="1">
    <citation type="submission" date="2021-10" db="EMBL/GenBank/DDBJ databases">
        <title>Tropical sea cucumber genome reveals ecological adaptation and Cuvierian tubules defense mechanism.</title>
        <authorList>
            <person name="Chen T."/>
        </authorList>
    </citation>
    <scope>NUCLEOTIDE SEQUENCE</scope>
    <source>
        <strain evidence="3">Nanhai2018</strain>
        <tissue evidence="3">Muscle</tissue>
    </source>
</reference>
<keyword evidence="2" id="KW-0564">Palmitate</keyword>
<sequence length="277" mass="31980">MLQVLAVTHPSMSDVNMSHPNHELIEMQPSNDPYADIDWMPKPLVGSTSPPGLEHLRQVDTLLVKETRDIYEALLHVPSIDTRNMFAMTNPAGERVYQGYEVSDYCTRIFCNELRKFQAHVVDEQGQELIRVIRPCQCCAGCCWFVCCRNFCSWRIRIECPPETTIGYVYQTWSIIRPQFVLQDEDHNDLYRLWGPNCSCQWLLGCTGSKEFRFTNSEGEEVARYAKARTGIPDGEKVRKPDSFRIKFHTDLDVKHKALIIGALFFLDVLYFEAEEA</sequence>
<dbReference type="AlphaFoldDB" id="A0A9Q1BEY8"/>
<dbReference type="GO" id="GO:0017128">
    <property type="term" value="F:phospholipid scramblase activity"/>
    <property type="evidence" value="ECO:0007669"/>
    <property type="project" value="InterPro"/>
</dbReference>
<evidence type="ECO:0000256" key="1">
    <source>
        <dbReference type="ARBA" id="ARBA00005350"/>
    </source>
</evidence>
<name>A0A9Q1BEY8_HOLLE</name>
<keyword evidence="2" id="KW-0449">Lipoprotein</keyword>
<dbReference type="Pfam" id="PF03803">
    <property type="entry name" value="Scramblase"/>
    <property type="match status" value="1"/>
</dbReference>
<comment type="similarity">
    <text evidence="1 2">Belongs to the phospholipid scramblase family.</text>
</comment>
<proteinExistence type="inferred from homology"/>
<comment type="cofactor">
    <cofactor evidence="2">
        <name>Ca(2+)</name>
        <dbReference type="ChEBI" id="CHEBI:29108"/>
    </cofactor>
</comment>
<organism evidence="3 4">
    <name type="scientific">Holothuria leucospilota</name>
    <name type="common">Black long sea cucumber</name>
    <name type="synonym">Mertensiothuria leucospilota</name>
    <dbReference type="NCBI Taxonomy" id="206669"/>
    <lineage>
        <taxon>Eukaryota</taxon>
        <taxon>Metazoa</taxon>
        <taxon>Echinodermata</taxon>
        <taxon>Eleutherozoa</taxon>
        <taxon>Echinozoa</taxon>
        <taxon>Holothuroidea</taxon>
        <taxon>Aspidochirotacea</taxon>
        <taxon>Aspidochirotida</taxon>
        <taxon>Holothuriidae</taxon>
        <taxon>Holothuria</taxon>
    </lineage>
</organism>
<evidence type="ECO:0000313" key="3">
    <source>
        <dbReference type="EMBL" id="KAJ8022157.1"/>
    </source>
</evidence>
<dbReference type="PANTHER" id="PTHR23248:SF9">
    <property type="entry name" value="PHOSPHOLIPID SCRAMBLASE"/>
    <property type="match status" value="1"/>
</dbReference>
<gene>
    <name evidence="3" type="ORF">HOLleu_39569</name>
</gene>
<evidence type="ECO:0000313" key="4">
    <source>
        <dbReference type="Proteomes" id="UP001152320"/>
    </source>
</evidence>